<dbReference type="Gramene" id="OE9A035443T1">
    <property type="protein sequence ID" value="OE9A035443C1"/>
    <property type="gene ID" value="OE9A035443"/>
</dbReference>
<gene>
    <name evidence="1" type="ORF">OLEA9_A035443</name>
</gene>
<comment type="caution">
    <text evidence="1">The sequence shown here is derived from an EMBL/GenBank/DDBJ whole genome shotgun (WGS) entry which is preliminary data.</text>
</comment>
<dbReference type="SUPFAM" id="SSF52047">
    <property type="entry name" value="RNI-like"/>
    <property type="match status" value="1"/>
</dbReference>
<dbReference type="Proteomes" id="UP000594638">
    <property type="component" value="Unassembled WGS sequence"/>
</dbReference>
<protein>
    <recommendedName>
        <fullName evidence="3">Disease resistance protein</fullName>
    </recommendedName>
</protein>
<keyword evidence="2" id="KW-1185">Reference proteome</keyword>
<organism evidence="1 2">
    <name type="scientific">Olea europaea subsp. europaea</name>
    <dbReference type="NCBI Taxonomy" id="158383"/>
    <lineage>
        <taxon>Eukaryota</taxon>
        <taxon>Viridiplantae</taxon>
        <taxon>Streptophyta</taxon>
        <taxon>Embryophyta</taxon>
        <taxon>Tracheophyta</taxon>
        <taxon>Spermatophyta</taxon>
        <taxon>Magnoliopsida</taxon>
        <taxon>eudicotyledons</taxon>
        <taxon>Gunneridae</taxon>
        <taxon>Pentapetalae</taxon>
        <taxon>asterids</taxon>
        <taxon>lamiids</taxon>
        <taxon>Lamiales</taxon>
        <taxon>Oleaceae</taxon>
        <taxon>Oleeae</taxon>
        <taxon>Olea</taxon>
    </lineage>
</organism>
<accession>A0A8S0U6E2</accession>
<dbReference type="AlphaFoldDB" id="A0A8S0U6E2"/>
<name>A0A8S0U6E2_OLEEU</name>
<evidence type="ECO:0008006" key="3">
    <source>
        <dbReference type="Google" id="ProtNLM"/>
    </source>
</evidence>
<proteinExistence type="predicted"/>
<dbReference type="OrthoDB" id="1579323at2759"/>
<evidence type="ECO:0000313" key="1">
    <source>
        <dbReference type="EMBL" id="CAA3012065.1"/>
    </source>
</evidence>
<dbReference type="InterPro" id="IPR032675">
    <property type="entry name" value="LRR_dom_sf"/>
</dbReference>
<sequence>MNIQIPLSIELLTGLRTLSLIECKIHSQISMIGSLKKLEILSFYHSSFDNYFPIELVNLSNLRSLDLRLKLSCPLRPGVLLGMKKLEELYLGKNIPRKGEDQRYIIEELSSLTSLHTFQISTHILILMQILKTLCVEKLEKFQIVGTTTPLPSHEHHEDESFTRNLRLQCGNEASMLLQPEFHMLMKRTYYLHIEEANV</sequence>
<reference evidence="1 2" key="1">
    <citation type="submission" date="2019-12" db="EMBL/GenBank/DDBJ databases">
        <authorList>
            <person name="Alioto T."/>
            <person name="Alioto T."/>
            <person name="Gomez Garrido J."/>
        </authorList>
    </citation>
    <scope>NUCLEOTIDE SEQUENCE [LARGE SCALE GENOMIC DNA]</scope>
</reference>
<dbReference type="EMBL" id="CACTIH010007388">
    <property type="protein sequence ID" value="CAA3012065.1"/>
    <property type="molecule type" value="Genomic_DNA"/>
</dbReference>
<dbReference type="Gene3D" id="3.80.10.10">
    <property type="entry name" value="Ribonuclease Inhibitor"/>
    <property type="match status" value="1"/>
</dbReference>
<evidence type="ECO:0000313" key="2">
    <source>
        <dbReference type="Proteomes" id="UP000594638"/>
    </source>
</evidence>